<dbReference type="KEGG" id="wna:KA717_14650"/>
<proteinExistence type="predicted"/>
<protein>
    <submittedName>
        <fullName evidence="1">Uncharacterized protein</fullName>
    </submittedName>
</protein>
<gene>
    <name evidence="1" type="ORF">KA717_14650</name>
</gene>
<name>A0A977L1A8_9CYAN</name>
<sequence length="96" mass="11235">MKRIHLERGLTQRSAHIFRDAEGHFTEDTVNNRQQLINTAMDEENYLGMDKWGNDWYAKSLPNGQQIWVQVRKGEIINGGINSSSRRWYRSTGLIQ</sequence>
<dbReference type="EMBL" id="CP073041">
    <property type="protein sequence ID" value="UXE63707.1"/>
    <property type="molecule type" value="Genomic_DNA"/>
</dbReference>
<reference evidence="1" key="1">
    <citation type="submission" date="2021-04" db="EMBL/GenBank/DDBJ databases">
        <title>Genome sequence of Woronichinia naegeliana from Washington state freshwater lake bloom.</title>
        <authorList>
            <person name="Dreher T.W."/>
        </authorList>
    </citation>
    <scope>NUCLEOTIDE SEQUENCE</scope>
    <source>
        <strain evidence="1">WA131</strain>
    </source>
</reference>
<accession>A0A977L1A8</accession>
<organism evidence="1">
    <name type="scientific">Woronichinia naegeliana WA131</name>
    <dbReference type="NCBI Taxonomy" id="2824559"/>
    <lineage>
        <taxon>Bacteria</taxon>
        <taxon>Bacillati</taxon>
        <taxon>Cyanobacteriota</taxon>
        <taxon>Cyanophyceae</taxon>
        <taxon>Synechococcales</taxon>
        <taxon>Coelosphaeriaceae</taxon>
        <taxon>Woronichinia</taxon>
    </lineage>
</organism>
<evidence type="ECO:0000313" key="1">
    <source>
        <dbReference type="EMBL" id="UXE63707.1"/>
    </source>
</evidence>
<dbReference type="Proteomes" id="UP001065613">
    <property type="component" value="Chromosome"/>
</dbReference>
<dbReference type="AlphaFoldDB" id="A0A977L1A8"/>